<dbReference type="RefSeq" id="WP_116467709.1">
    <property type="nucleotide sequence ID" value="NZ_QENQ01000001.1"/>
</dbReference>
<dbReference type="Pfam" id="PF12796">
    <property type="entry name" value="Ank_2"/>
    <property type="match status" value="1"/>
</dbReference>
<dbReference type="InterPro" id="IPR002110">
    <property type="entry name" value="Ankyrin_rpt"/>
</dbReference>
<dbReference type="GO" id="GO:0085020">
    <property type="term" value="P:protein K6-linked ubiquitination"/>
    <property type="evidence" value="ECO:0007669"/>
    <property type="project" value="TreeGrafter"/>
</dbReference>
<dbReference type="EMBL" id="QENQ01000001">
    <property type="protein sequence ID" value="PVX28257.1"/>
    <property type="molecule type" value="Genomic_DNA"/>
</dbReference>
<evidence type="ECO:0000313" key="6">
    <source>
        <dbReference type="Proteomes" id="UP000245890"/>
    </source>
</evidence>
<reference evidence="5 6" key="1">
    <citation type="submission" date="2018-05" db="EMBL/GenBank/DDBJ databases">
        <title>Description of Sphingomonas pokkalii sp nov, isolated from the rhizosphere of saline tolerant pokkali rice and its draft genome analysis.</title>
        <authorList>
            <person name="Menon R."/>
            <person name="Kumari S."/>
            <person name="Rameshkumar N."/>
        </authorList>
    </citation>
    <scope>NUCLEOTIDE SEQUENCE [LARGE SCALE GENOMIC DNA]</scope>
    <source>
        <strain evidence="5 6">L3B27</strain>
    </source>
</reference>
<organism evidence="5 6">
    <name type="scientific">Sphingomonas pokkalii</name>
    <dbReference type="NCBI Taxonomy" id="2175090"/>
    <lineage>
        <taxon>Bacteria</taxon>
        <taxon>Pseudomonadati</taxon>
        <taxon>Pseudomonadota</taxon>
        <taxon>Alphaproteobacteria</taxon>
        <taxon>Sphingomonadales</taxon>
        <taxon>Sphingomonadaceae</taxon>
        <taxon>Sphingomonas</taxon>
    </lineage>
</organism>
<dbReference type="SMART" id="SM00248">
    <property type="entry name" value="ANK"/>
    <property type="match status" value="3"/>
</dbReference>
<dbReference type="OrthoDB" id="7390289at2"/>
<feature type="repeat" description="ANK" evidence="3">
    <location>
        <begin position="101"/>
        <end position="133"/>
    </location>
</feature>
<feature type="signal peptide" evidence="4">
    <location>
        <begin position="1"/>
        <end position="22"/>
    </location>
</feature>
<protein>
    <submittedName>
        <fullName evidence="5">Ankyrin repeat domain-containing protein</fullName>
    </submittedName>
</protein>
<comment type="caution">
    <text evidence="5">The sequence shown here is derived from an EMBL/GenBank/DDBJ whole genome shotgun (WGS) entry which is preliminary data.</text>
</comment>
<dbReference type="PROSITE" id="PS50297">
    <property type="entry name" value="ANK_REP_REGION"/>
    <property type="match status" value="1"/>
</dbReference>
<name>A0A2U0SA42_9SPHN</name>
<feature type="chain" id="PRO_5015749131" evidence="4">
    <location>
        <begin position="23"/>
        <end position="206"/>
    </location>
</feature>
<dbReference type="GO" id="GO:0004842">
    <property type="term" value="F:ubiquitin-protein transferase activity"/>
    <property type="evidence" value="ECO:0007669"/>
    <property type="project" value="TreeGrafter"/>
</dbReference>
<evidence type="ECO:0000256" key="2">
    <source>
        <dbReference type="ARBA" id="ARBA00023043"/>
    </source>
</evidence>
<dbReference type="PANTHER" id="PTHR24171:SF8">
    <property type="entry name" value="BRCA1-ASSOCIATED RING DOMAIN PROTEIN 1"/>
    <property type="match status" value="1"/>
</dbReference>
<keyword evidence="4" id="KW-0732">Signal</keyword>
<accession>A0A2U0SA42</accession>
<feature type="repeat" description="ANK" evidence="3">
    <location>
        <begin position="134"/>
        <end position="166"/>
    </location>
</feature>
<keyword evidence="6" id="KW-1185">Reference proteome</keyword>
<gene>
    <name evidence="5" type="ORF">DD559_01975</name>
</gene>
<evidence type="ECO:0000313" key="5">
    <source>
        <dbReference type="EMBL" id="PVX28257.1"/>
    </source>
</evidence>
<dbReference type="SUPFAM" id="SSF48403">
    <property type="entry name" value="Ankyrin repeat"/>
    <property type="match status" value="1"/>
</dbReference>
<sequence>MNVRFATAVAAALLLLPLPALAQGAGGQPRESIQFLDAIRKQDGAKVNEFLRDKAISMVNVKDPYGTGEAALHIVVKRSDPTYLTVLINQPGVNVNIQDREGNTALIFAAERGWIPGVEALIAKKANVNLANNAGVTPLIRAVLAHNADVVRKLLDAGADPDRSDFGGGLSAREYAQRETRYPSIAKMLSDAPKVGRAPTAAGPKL</sequence>
<evidence type="ECO:0000256" key="1">
    <source>
        <dbReference type="ARBA" id="ARBA00022737"/>
    </source>
</evidence>
<keyword evidence="2 3" id="KW-0040">ANK repeat</keyword>
<evidence type="ECO:0000256" key="4">
    <source>
        <dbReference type="SAM" id="SignalP"/>
    </source>
</evidence>
<dbReference type="Gene3D" id="1.25.40.20">
    <property type="entry name" value="Ankyrin repeat-containing domain"/>
    <property type="match status" value="1"/>
</dbReference>
<dbReference type="Proteomes" id="UP000245890">
    <property type="component" value="Unassembled WGS sequence"/>
</dbReference>
<dbReference type="InterPro" id="IPR036770">
    <property type="entry name" value="Ankyrin_rpt-contain_sf"/>
</dbReference>
<dbReference type="PROSITE" id="PS50088">
    <property type="entry name" value="ANK_REPEAT"/>
    <property type="match status" value="2"/>
</dbReference>
<dbReference type="PANTHER" id="PTHR24171">
    <property type="entry name" value="ANKYRIN REPEAT DOMAIN-CONTAINING PROTEIN 39-RELATED"/>
    <property type="match status" value="1"/>
</dbReference>
<dbReference type="AlphaFoldDB" id="A0A2U0SA42"/>
<keyword evidence="1" id="KW-0677">Repeat</keyword>
<proteinExistence type="predicted"/>
<evidence type="ECO:0000256" key="3">
    <source>
        <dbReference type="PROSITE-ProRule" id="PRU00023"/>
    </source>
</evidence>